<dbReference type="GO" id="GO:0012505">
    <property type="term" value="C:endomembrane system"/>
    <property type="evidence" value="ECO:0007669"/>
    <property type="project" value="UniProtKB-SubCell"/>
</dbReference>
<dbReference type="SUPFAM" id="SSF55144">
    <property type="entry name" value="LigT-like"/>
    <property type="match status" value="1"/>
</dbReference>
<evidence type="ECO:0000313" key="7">
    <source>
        <dbReference type="WBParaSite" id="HDID_0000327601-mRNA-1"/>
    </source>
</evidence>
<keyword evidence="2" id="KW-0472">Membrane</keyword>
<reference evidence="7" key="1">
    <citation type="submission" date="2016-04" db="UniProtKB">
        <authorList>
            <consortium name="WormBaseParasite"/>
        </authorList>
    </citation>
    <scope>IDENTIFICATION</scope>
</reference>
<dbReference type="GO" id="GO:0016020">
    <property type="term" value="C:membrane"/>
    <property type="evidence" value="ECO:0007669"/>
    <property type="project" value="TreeGrafter"/>
</dbReference>
<name>A0A158QDL9_HYMDI</name>
<comment type="subcellular location">
    <subcellularLocation>
        <location evidence="1">Endomembrane system</location>
        <topology evidence="1">Peripheral membrane protein</topology>
    </subcellularLocation>
</comment>
<evidence type="ECO:0000313" key="5">
    <source>
        <dbReference type="EMBL" id="VDL29803.1"/>
    </source>
</evidence>
<accession>A0A158QDL9</accession>
<dbReference type="Proteomes" id="UP000274504">
    <property type="component" value="Unassembled WGS sequence"/>
</dbReference>
<organism evidence="7">
    <name type="scientific">Hymenolepis diminuta</name>
    <name type="common">Rat tapeworm</name>
    <dbReference type="NCBI Taxonomy" id="6216"/>
    <lineage>
        <taxon>Eukaryota</taxon>
        <taxon>Metazoa</taxon>
        <taxon>Spiralia</taxon>
        <taxon>Lophotrochozoa</taxon>
        <taxon>Platyhelminthes</taxon>
        <taxon>Cestoda</taxon>
        <taxon>Eucestoda</taxon>
        <taxon>Cyclophyllidea</taxon>
        <taxon>Hymenolepididae</taxon>
        <taxon>Hymenolepis</taxon>
    </lineage>
</organism>
<dbReference type="Gene3D" id="3.90.1740.10">
    <property type="entry name" value="2',3'-cyclic nucleotide 3'-phosphodiesterase superfamily"/>
    <property type="match status" value="1"/>
</dbReference>
<dbReference type="GO" id="GO:0004113">
    <property type="term" value="F:2',3'-cyclic-nucleotide 3'-phosphodiesterase activity"/>
    <property type="evidence" value="ECO:0007669"/>
    <property type="project" value="InterPro"/>
</dbReference>
<dbReference type="STRING" id="6216.A0A158QDL9"/>
<dbReference type="SUPFAM" id="SSF52540">
    <property type="entry name" value="P-loop containing nucleoside triphosphate hydrolases"/>
    <property type="match status" value="1"/>
</dbReference>
<dbReference type="InterPro" id="IPR009097">
    <property type="entry name" value="Cyclic_Pdiesterase"/>
</dbReference>
<gene>
    <name evidence="5" type="ORF">HDID_LOCUS3274</name>
</gene>
<proteinExistence type="inferred from homology"/>
<dbReference type="InterPro" id="IPR047325">
    <property type="entry name" value="CNPase_cat"/>
</dbReference>
<dbReference type="Pfam" id="PF13671">
    <property type="entry name" value="AAA_33"/>
    <property type="match status" value="1"/>
</dbReference>
<dbReference type="Gene3D" id="3.40.50.300">
    <property type="entry name" value="P-loop containing nucleotide triphosphate hydrolases"/>
    <property type="match status" value="1"/>
</dbReference>
<evidence type="ECO:0000259" key="4">
    <source>
        <dbReference type="PROSITE" id="PS50219"/>
    </source>
</evidence>
<dbReference type="Pfam" id="PF05881">
    <property type="entry name" value="CNPase"/>
    <property type="match status" value="1"/>
</dbReference>
<dbReference type="Pfam" id="PF10366">
    <property type="entry name" value="Vps39_1"/>
    <property type="match status" value="1"/>
</dbReference>
<dbReference type="EMBL" id="UYSG01000959">
    <property type="protein sequence ID" value="VDL29803.1"/>
    <property type="molecule type" value="Genomic_DNA"/>
</dbReference>
<dbReference type="GO" id="GO:0005737">
    <property type="term" value="C:cytoplasm"/>
    <property type="evidence" value="ECO:0007669"/>
    <property type="project" value="TreeGrafter"/>
</dbReference>
<dbReference type="PANTHER" id="PTHR12894">
    <property type="entry name" value="CNH DOMAIN CONTAINING"/>
    <property type="match status" value="1"/>
</dbReference>
<evidence type="ECO:0000256" key="1">
    <source>
        <dbReference type="ARBA" id="ARBA00004184"/>
    </source>
</evidence>
<dbReference type="InterPro" id="IPR032914">
    <property type="entry name" value="Vam6/VPS39/TRAP1"/>
</dbReference>
<comment type="similarity">
    <text evidence="3">Belongs to the VAM6/VPS39 family.</text>
</comment>
<dbReference type="PROSITE" id="PS50219">
    <property type="entry name" value="CNH"/>
    <property type="match status" value="1"/>
</dbReference>
<sequence>MGQKCGRLCDYPFCPSLSWFGIHHPPYRHLQRNYSGGHPDTGPPGSGKSYLAEQIKRRYPAAHICHEDTHTYSLSNRLYTDDHDVVLRACEAEVRDCANQSISPIVINGNNIRSYECRLYTEIARSFDYSVIIVTPKTPWRFDARSLAANSRHRISAEVIGSMISHFEPTIYPLYYGWFFTSAAACNECPSRDGLHLSKEMEQIIQQYYAFYLSMLEVPYVRQRLTSMCYLDPNIDRDHLAKFWLSAVSPSFGEPSGSITHVSRPHCTAFFSNFGRATGAIEYTNRSAVREGLLGLVQSICLEGLFITKRTVGLKVKLSGDEQMNLWGGLDDEPVDGYAPDEPRPKGCRAHITLALAPGISPVETGFDALRIADSELLSRPDVTHVELTEGIIREILVSTSSEENDIFIPSVSNQIKPSGKMVKFTTLDNSSEEEPVLPSLNVRLCVSHNLCKKRIQQLQAVPEYGFFLVLTDFQLSAHNLSNRQLVSVLPNSKGAACFTIQYQPADSELRKNVTANDFPNLFNKCPAYTEEVRCSSTKPSRLNLCFCVKRKLFFFRWSPSTGSFVTPSESEDPSIAFWPSEYSLIDTAKSLQFCGTEILLIALRSHYLSLNLRTLECRKISASMKIATTLMTPLPYCLDPVTFEAANSDKDDLNTPDEKWIPGISAPFVVASDENLYTLMPLNEDVENIPVSTLSDIPQCLHAFSPYLLAALPKRLEIHSLQPNGLVQVLNIPRIRSICSNALGWMYASAAASVYEPDDSQPCLSPDECRTPTMGHGSDVWLLLSANRLRCVQKLVAANEFEMALRLASFANISGQPSISNHQICSLYAFHLFNTKRDFDTAFQYFYKLKIDPILVLGLCGRDIYEKESPSNYPFPSEPLTEPEKTVLFEPLISFLVRWRSHLRSNCPHGVGLEEFLEQQISCEGIVDASPRLRKRRSILEAVDTSLLKCYNVTNIARIGPLLRQENYCSLEVAEQILRASKRTKDLVKIYKIRGMHQMALSLMISESDAGKEAFSYQEIVNFLKDLPDAPFDLVSEFCEFILKQHPRAWMSIFPAWERRIRYNASIEKKELYYSLVNYRDKVIRYLERVAPHLLIPFFECILFSACGCEIDEEEEGLDALDIIHEDTFEFLDESSSPTSLPCTINNTSNGQNSFGTPVIPRKSVLPSDTSPTGSQHFETTCVWPFPKHCHTHPSSHHCRVCRSVDYNEDVTEPYAMPEICPPPSGFPPCVVLYDNYVRILIKEIQANNQGRVMPYHVREEEPHESVIARLRYRLLTFLSMKNVKLSAEELLFHFPYDGCFEERTILMARLERHRQALTMWVHLLGDWNKALEYCAKVQAEAERCFITALSAGSIPKDNGHLTLHEIYTTLVDVCLNPLEPIALGIILPGSESPHNDINTRFKPRVDLALKVTTQFSEFVDVTKVLQMIPNDVNIKAISPFLKSAFKQQAGMRTRLIFFNNAVHRESLRSHNDRVTTTAAQMFKVTNATRCRQCRRRIGTSAFVRYPDSGDLVHYGCCGDLPVVISNSSISSKPRL</sequence>
<dbReference type="InterPro" id="IPR027417">
    <property type="entry name" value="P-loop_NTPase"/>
</dbReference>
<dbReference type="Pfam" id="PF10367">
    <property type="entry name" value="zf-Vps39_C"/>
    <property type="match status" value="1"/>
</dbReference>
<dbReference type="InterPro" id="IPR019452">
    <property type="entry name" value="VPS39/TGF_beta_rcpt-assoc_1"/>
</dbReference>
<dbReference type="InterPro" id="IPR019453">
    <property type="entry name" value="VPS39/TGFA1_Znf"/>
</dbReference>
<evidence type="ECO:0000256" key="2">
    <source>
        <dbReference type="ARBA" id="ARBA00023136"/>
    </source>
</evidence>
<dbReference type="GO" id="GO:0006914">
    <property type="term" value="P:autophagy"/>
    <property type="evidence" value="ECO:0007669"/>
    <property type="project" value="TreeGrafter"/>
</dbReference>
<protein>
    <submittedName>
        <fullName evidence="7">2',3'-cyclic-nucleotide 3'-phosphodiesterase</fullName>
    </submittedName>
</protein>
<reference evidence="5 6" key="2">
    <citation type="submission" date="2018-11" db="EMBL/GenBank/DDBJ databases">
        <authorList>
            <consortium name="Pathogen Informatics"/>
        </authorList>
    </citation>
    <scope>NUCLEOTIDE SEQUENCE [LARGE SCALE GENOMIC DNA]</scope>
</reference>
<dbReference type="OrthoDB" id="5325112at2759"/>
<evidence type="ECO:0000256" key="3">
    <source>
        <dbReference type="ARBA" id="ARBA00038201"/>
    </source>
</evidence>
<evidence type="ECO:0000313" key="6">
    <source>
        <dbReference type="Proteomes" id="UP000274504"/>
    </source>
</evidence>
<dbReference type="WBParaSite" id="HDID_0000327601-mRNA-1">
    <property type="protein sequence ID" value="HDID_0000327601-mRNA-1"/>
    <property type="gene ID" value="HDID_0000327601"/>
</dbReference>
<dbReference type="InterPro" id="IPR001180">
    <property type="entry name" value="CNH_dom"/>
</dbReference>
<dbReference type="GO" id="GO:0034058">
    <property type="term" value="P:endosomal vesicle fusion"/>
    <property type="evidence" value="ECO:0007669"/>
    <property type="project" value="TreeGrafter"/>
</dbReference>
<dbReference type="PANTHER" id="PTHR12894:SF49">
    <property type="entry name" value="VAM6_VPS39-LIKE PROTEIN"/>
    <property type="match status" value="1"/>
</dbReference>
<feature type="domain" description="CNH" evidence="4">
    <location>
        <begin position="380"/>
        <end position="746"/>
    </location>
</feature>